<dbReference type="Pfam" id="PF25327">
    <property type="entry name" value="UBL_ZFAND1"/>
    <property type="match status" value="1"/>
</dbReference>
<evidence type="ECO:0000256" key="1">
    <source>
        <dbReference type="ARBA" id="ARBA00022723"/>
    </source>
</evidence>
<evidence type="ECO:0000259" key="5">
    <source>
        <dbReference type="PROSITE" id="PS51039"/>
    </source>
</evidence>
<keyword evidence="3" id="KW-0862">Zinc</keyword>
<proteinExistence type="predicted"/>
<dbReference type="Gene3D" id="4.10.1110.10">
    <property type="entry name" value="AN1-like Zinc finger"/>
    <property type="match status" value="2"/>
</dbReference>
<accession>A0A9X0D2B1</accession>
<dbReference type="InterPro" id="IPR000058">
    <property type="entry name" value="Znf_AN1"/>
</dbReference>
<evidence type="ECO:0000256" key="3">
    <source>
        <dbReference type="ARBA" id="ARBA00022833"/>
    </source>
</evidence>
<dbReference type="Pfam" id="PF01428">
    <property type="entry name" value="zf-AN1"/>
    <property type="match status" value="2"/>
</dbReference>
<dbReference type="GO" id="GO:0008270">
    <property type="term" value="F:zinc ion binding"/>
    <property type="evidence" value="ECO:0007669"/>
    <property type="project" value="UniProtKB-KW"/>
</dbReference>
<evidence type="ECO:0000256" key="4">
    <source>
        <dbReference type="PROSITE-ProRule" id="PRU00449"/>
    </source>
</evidence>
<keyword evidence="7" id="KW-1185">Reference proteome</keyword>
<evidence type="ECO:0000313" key="7">
    <source>
        <dbReference type="Proteomes" id="UP001163046"/>
    </source>
</evidence>
<dbReference type="InterPro" id="IPR035896">
    <property type="entry name" value="AN1-like_Znf"/>
</dbReference>
<gene>
    <name evidence="6" type="primary">ZFAND1</name>
    <name evidence="6" type="ORF">OS493_024689</name>
</gene>
<dbReference type="SUPFAM" id="SSF118310">
    <property type="entry name" value="AN1-like Zinc finger"/>
    <property type="match status" value="2"/>
</dbReference>
<organism evidence="6 7">
    <name type="scientific">Desmophyllum pertusum</name>
    <dbReference type="NCBI Taxonomy" id="174260"/>
    <lineage>
        <taxon>Eukaryota</taxon>
        <taxon>Metazoa</taxon>
        <taxon>Cnidaria</taxon>
        <taxon>Anthozoa</taxon>
        <taxon>Hexacorallia</taxon>
        <taxon>Scleractinia</taxon>
        <taxon>Caryophylliina</taxon>
        <taxon>Caryophylliidae</taxon>
        <taxon>Desmophyllum</taxon>
    </lineage>
</organism>
<dbReference type="SMART" id="SM00154">
    <property type="entry name" value="ZnF_AN1"/>
    <property type="match status" value="2"/>
</dbReference>
<dbReference type="OrthoDB" id="431929at2759"/>
<name>A0A9X0D2B1_9CNID</name>
<dbReference type="GO" id="GO:0005737">
    <property type="term" value="C:cytoplasm"/>
    <property type="evidence" value="ECO:0007669"/>
    <property type="project" value="TreeGrafter"/>
</dbReference>
<dbReference type="AlphaFoldDB" id="A0A9X0D2B1"/>
<dbReference type="Proteomes" id="UP001163046">
    <property type="component" value="Unassembled WGS sequence"/>
</dbReference>
<feature type="domain" description="AN1-type" evidence="5">
    <location>
        <begin position="5"/>
        <end position="53"/>
    </location>
</feature>
<dbReference type="PANTHER" id="PTHR14677">
    <property type="entry name" value="ARSENITE INDUCUBLE RNA ASSOCIATED PROTEIN AIP-1-RELATED"/>
    <property type="match status" value="1"/>
</dbReference>
<keyword evidence="1" id="KW-0479">Metal-binding</keyword>
<sequence>MAEFPELGKHCDVQTCKRLDFLPFLCNGCSGTFCLEHRSKASHSCTVGDQKDEENSAKPLITTENRLECAFEECTSHELVPVICEHCHNNYCLRHRHQVDHQCPVLPPKQLRVTPEERIQQIIGKDLCKEKKGQGGVRNESRAAKVALMKIKMKATGDSSIPQDERIYLRVLMPFGNKEREQPMFFSKYWTIGKVIDKIAESARLKNDNNKKTAERKLRLFHRNTGEILELQDCLEHFEAQDNSPVFSGSIVVIEYVDKECADVLPNLDKYPT</sequence>
<evidence type="ECO:0000313" key="6">
    <source>
        <dbReference type="EMBL" id="KAJ7383996.1"/>
    </source>
</evidence>
<keyword evidence="2 4" id="KW-0863">Zinc-finger</keyword>
<protein>
    <submittedName>
        <fullName evidence="6">AN1-type zinc finger protein 1</fullName>
    </submittedName>
</protein>
<comment type="caution">
    <text evidence="6">The sequence shown here is derived from an EMBL/GenBank/DDBJ whole genome shotgun (WGS) entry which is preliminary data.</text>
</comment>
<dbReference type="EMBL" id="MU825892">
    <property type="protein sequence ID" value="KAJ7383996.1"/>
    <property type="molecule type" value="Genomic_DNA"/>
</dbReference>
<reference evidence="6" key="1">
    <citation type="submission" date="2023-01" db="EMBL/GenBank/DDBJ databases">
        <title>Genome assembly of the deep-sea coral Lophelia pertusa.</title>
        <authorList>
            <person name="Herrera S."/>
            <person name="Cordes E."/>
        </authorList>
    </citation>
    <scope>NUCLEOTIDE SEQUENCE</scope>
    <source>
        <strain evidence="6">USNM1676648</strain>
        <tissue evidence="6">Polyp</tissue>
    </source>
</reference>
<dbReference type="InterPro" id="IPR057358">
    <property type="entry name" value="UBL_ZFAND1-like"/>
</dbReference>
<evidence type="ECO:0000256" key="2">
    <source>
        <dbReference type="ARBA" id="ARBA00022771"/>
    </source>
</evidence>
<dbReference type="PROSITE" id="PS51039">
    <property type="entry name" value="ZF_AN1"/>
    <property type="match status" value="1"/>
</dbReference>
<dbReference type="PANTHER" id="PTHR14677:SF37">
    <property type="entry name" value="AN1-TYPE ZINC FINGER PROTEIN 1"/>
    <property type="match status" value="1"/>
</dbReference>